<dbReference type="PANTHER" id="PTHR47839:SF1">
    <property type="entry name" value="DOMAIN PROTEIN, PUTATIVE (AFU_ORTHOLOGUE AFUA_6G04830)-RELATED"/>
    <property type="match status" value="1"/>
</dbReference>
<dbReference type="PANTHER" id="PTHR47839">
    <property type="entry name" value="DOMAIN PROTEIN, PUTATIVE (AFU_ORTHOLOGUE AFUA_6G04830)-RELATED"/>
    <property type="match status" value="1"/>
</dbReference>
<gene>
    <name evidence="3" type="ORF">B9G98_02609</name>
</gene>
<evidence type="ECO:0000313" key="4">
    <source>
        <dbReference type="Proteomes" id="UP000238350"/>
    </source>
</evidence>
<keyword evidence="4" id="KW-1185">Reference proteome</keyword>
<dbReference type="Pfam" id="PF25794">
    <property type="entry name" value="SACS"/>
    <property type="match status" value="1"/>
</dbReference>
<evidence type="ECO:0000256" key="1">
    <source>
        <dbReference type="SAM" id="MobiDB-lite"/>
    </source>
</evidence>
<organism evidence="3 4">
    <name type="scientific">Wickerhamiella sorbophila</name>
    <dbReference type="NCBI Taxonomy" id="45607"/>
    <lineage>
        <taxon>Eukaryota</taxon>
        <taxon>Fungi</taxon>
        <taxon>Dikarya</taxon>
        <taxon>Ascomycota</taxon>
        <taxon>Saccharomycotina</taxon>
        <taxon>Dipodascomycetes</taxon>
        <taxon>Dipodascales</taxon>
        <taxon>Trichomonascaceae</taxon>
        <taxon>Wickerhamiella</taxon>
    </lineage>
</organism>
<feature type="region of interest" description="Disordered" evidence="1">
    <location>
        <begin position="1290"/>
        <end position="1340"/>
    </location>
</feature>
<evidence type="ECO:0000259" key="2">
    <source>
        <dbReference type="Pfam" id="PF25794"/>
    </source>
</evidence>
<sequence length="1574" mass="177013">MSRTDYDLIRQRKADSAAVSVNHRALITRTLTKYPVDYALYRELLQNSADAKAETATVQFFSANKQAYASDLTQIHSVPITKLVFNNDGAEFNNDDWSRLKEIARGNPNETKIGAFGVGFYSVFDLTDEPLVHSGQKIISFHYEGDQLQYHWGKATDSVKGATIDLPYRSPGVLPDLVKFTAFLVQSFSLVHLGKVILKLDDLTLLELTKHSSVPQTQQLPQNLNNKSPNGTLKLVNLTMTPLQMTIEYMNVTQMPPLSLSSGFFNIGKVLVKSLLTKTDDPKDTTKLVCFLRRADATIDVNVSSSFRRKMIETVMKAPPAQSTMSLLSFSQEELQNSDIKPPLSDYIFPSDFNEAKIFIGFPTKQNTAFKSHLALNQVVPTMERTAVDMSNSFVKDWNSELLYMAGMVARCVYENELKALVGSDLQYQLNAASHTVDRFQFGESAPDARVGACIASGFWKCSKTILLATNAGILPSNKARLPGKFGPLLRRLPVLEKNNKNEIFVSHLQKCGYILEATFEDAIADLKHEPVSMRELKSALTWLETNHNTLNGTQSKQFKNALVLKQPSGDLLSLATIVYYQDGYAADTTMPLPPLCISAEIVDLLGKQNVKALGIVALPVLEWALFIVSDQSLLQKHAAELLGVVDRRWHYLHESQRESIIDSLQNRTIIPTNQGLKIPSDAYIFKIPLFPDLPVVSDSVSASRAFLVKIGVRESVDMAFVLEALHNETSGLKWSSQELIDYLVEHEDSLKKDDWLVLSHGDFYRNRKTKSLDRISNLYAPLPELVKLGFPTLDWARPWDPDSAAGKLLKKLQIKMKPDVVELFMMATERKLIPTATKFFIGNYHSQQDFDRLRYANLEIVPSNYTYSRPSDCYIDQEAALFNFAVIAEEYAPYAKRFRVEARPPTHLLLDYMLSHPPQTMAAADPLFGYLSRNFDQFSRNDIARCKSAPFVPVKPSQKLFMKPGELFLKSDETGEIKDLFHFIDPLPSSLPFLLGVGVRQSPSLTEIAHQTVSNPTKVYNLVKNPNKYLELLAKVYYGWKELSRDNALIKLMHTSPFLLAFKHQVTSDDDDSETAVLAKASEISIVDDILIFNKFKKDILTAPQESVLESLYAKLGVAKLTDSLNESCQLGSVVSYSGQEKVQEHIRERLRLFLESSSKQCRLRTKEVQSVTVEFVSFIKIKQQLRQTREIESDLTALIHPSHSKKVLLTPKFDWFHVSQALTKLALEKPDPESVIVLELQLSTDLKTLQAKGYNVDRLLQKNKREIHASVPPPETKPVQQVEPDKLAEPAKQQMMKPSAPPLQAPRDRSHQEDKAVIPSPASRSTRAVVPPNQTNGVPEQLQELRNQPHEPAKPKDPFGRFKSLLSRDRTHQSKPAAPGQEVRPVDTGHALKESIRACQPYNEARVHAPMNVDPPPMPSNSCKENDVKDLRSAVQLSDGMMVFVQNGAAPPTEEMLKYAVQFCDILKRCSAIYECPYDTFCLYIGEESSIAFNYRGSLFFNLQVFAAQTRGSSWKPAVTLDFWYTVMAHELAHNLVGSHGQQHSFYTERYVSGYLARLRGQRLAETAPAIL</sequence>
<comment type="caution">
    <text evidence="3">The sequence shown here is derived from an EMBL/GenBank/DDBJ whole genome shotgun (WGS) entry which is preliminary data.</text>
</comment>
<dbReference type="SUPFAM" id="SSF55874">
    <property type="entry name" value="ATPase domain of HSP90 chaperone/DNA topoisomerase II/histidine kinase"/>
    <property type="match status" value="1"/>
</dbReference>
<dbReference type="Proteomes" id="UP000238350">
    <property type="component" value="Unassembled WGS sequence"/>
</dbReference>
<reference evidence="3 4" key="1">
    <citation type="submission" date="2017-04" db="EMBL/GenBank/DDBJ databases">
        <title>Genome sequencing of [Candida] sorbophila.</title>
        <authorList>
            <person name="Ahn J.O."/>
        </authorList>
    </citation>
    <scope>NUCLEOTIDE SEQUENCE [LARGE SCALE GENOMIC DNA]</scope>
    <source>
        <strain evidence="3 4">DS02</strain>
    </source>
</reference>
<feature type="compositionally biased region" description="Polar residues" evidence="1">
    <location>
        <begin position="1324"/>
        <end position="1340"/>
    </location>
</feature>
<dbReference type="InterPro" id="IPR022155">
    <property type="entry name" value="DUF3684"/>
</dbReference>
<dbReference type="OrthoDB" id="10031156at2759"/>
<dbReference type="InterPro" id="IPR036890">
    <property type="entry name" value="HATPase_C_sf"/>
</dbReference>
<dbReference type="InterPro" id="IPR058210">
    <property type="entry name" value="SACS/Nov_dom"/>
</dbReference>
<proteinExistence type="predicted"/>
<dbReference type="NCBIfam" id="NF047352">
    <property type="entry name" value="P_loop_sacsin"/>
    <property type="match status" value="1"/>
</dbReference>
<dbReference type="RefSeq" id="XP_024664934.1">
    <property type="nucleotide sequence ID" value="XM_024809166.1"/>
</dbReference>
<dbReference type="Pfam" id="PF12449">
    <property type="entry name" value="DUF3684"/>
    <property type="match status" value="2"/>
</dbReference>
<name>A0A2T0FJ76_9ASCO</name>
<accession>A0A2T0FJ76</accession>
<dbReference type="Gene3D" id="3.30.565.10">
    <property type="entry name" value="Histidine kinase-like ATPase, C-terminal domain"/>
    <property type="match status" value="1"/>
</dbReference>
<dbReference type="EMBL" id="NDIQ01000021">
    <property type="protein sequence ID" value="PRT54989.1"/>
    <property type="molecule type" value="Genomic_DNA"/>
</dbReference>
<dbReference type="STRING" id="45607.A0A2T0FJ76"/>
<evidence type="ECO:0000313" key="3">
    <source>
        <dbReference type="EMBL" id="PRT54989.1"/>
    </source>
</evidence>
<feature type="compositionally biased region" description="Basic and acidic residues" evidence="1">
    <location>
        <begin position="1308"/>
        <end position="1318"/>
    </location>
</feature>
<dbReference type="GeneID" id="36516357"/>
<protein>
    <recommendedName>
        <fullName evidence="2">Sacsin/Nov domain-containing protein</fullName>
    </recommendedName>
</protein>
<feature type="domain" description="Sacsin/Nov" evidence="2">
    <location>
        <begin position="27"/>
        <end position="149"/>
    </location>
</feature>